<dbReference type="EMBL" id="UINC01000920">
    <property type="protein sequence ID" value="SUZ63604.1"/>
    <property type="molecule type" value="Genomic_DNA"/>
</dbReference>
<dbReference type="AlphaFoldDB" id="A0A381PAF1"/>
<evidence type="ECO:0000313" key="2">
    <source>
        <dbReference type="EMBL" id="SUZ63604.1"/>
    </source>
</evidence>
<name>A0A381PAF1_9ZZZZ</name>
<sequence>MKLVKQTDEYIVYLKRSGRYGVKNTDREWINGVSKIRILLAEGLVETTLPPEPEADADEVVDDAGGSTDNDIAAAEEDLSTDHASDSSDSETEEPVLDEPADPKEESSSATEVDDSVPEETINDSDEEDPETSTASNSSDDVANADTTDEEEPEALEDPEGKEP</sequence>
<gene>
    <name evidence="2" type="ORF">METZ01_LOCUS16458</name>
</gene>
<feature type="compositionally biased region" description="Polar residues" evidence="1">
    <location>
        <begin position="132"/>
        <end position="141"/>
    </location>
</feature>
<proteinExistence type="predicted"/>
<feature type="compositionally biased region" description="Acidic residues" evidence="1">
    <location>
        <begin position="53"/>
        <end position="62"/>
    </location>
</feature>
<accession>A0A381PAF1</accession>
<feature type="compositionally biased region" description="Acidic residues" evidence="1">
    <location>
        <begin position="147"/>
        <end position="158"/>
    </location>
</feature>
<feature type="region of interest" description="Disordered" evidence="1">
    <location>
        <begin position="49"/>
        <end position="164"/>
    </location>
</feature>
<evidence type="ECO:0000256" key="1">
    <source>
        <dbReference type="SAM" id="MobiDB-lite"/>
    </source>
</evidence>
<protein>
    <submittedName>
        <fullName evidence="2">Uncharacterized protein</fullName>
    </submittedName>
</protein>
<feature type="compositionally biased region" description="Acidic residues" evidence="1">
    <location>
        <begin position="88"/>
        <end position="100"/>
    </location>
</feature>
<feature type="compositionally biased region" description="Acidic residues" evidence="1">
    <location>
        <begin position="112"/>
        <end position="131"/>
    </location>
</feature>
<reference evidence="2" key="1">
    <citation type="submission" date="2018-05" db="EMBL/GenBank/DDBJ databases">
        <authorList>
            <person name="Lanie J.A."/>
            <person name="Ng W.-L."/>
            <person name="Kazmierczak K.M."/>
            <person name="Andrzejewski T.M."/>
            <person name="Davidsen T.M."/>
            <person name="Wayne K.J."/>
            <person name="Tettelin H."/>
            <person name="Glass J.I."/>
            <person name="Rusch D."/>
            <person name="Podicherti R."/>
            <person name="Tsui H.-C.T."/>
            <person name="Winkler M.E."/>
        </authorList>
    </citation>
    <scope>NUCLEOTIDE SEQUENCE</scope>
</reference>
<organism evidence="2">
    <name type="scientific">marine metagenome</name>
    <dbReference type="NCBI Taxonomy" id="408172"/>
    <lineage>
        <taxon>unclassified sequences</taxon>
        <taxon>metagenomes</taxon>
        <taxon>ecological metagenomes</taxon>
    </lineage>
</organism>